<comment type="caution">
    <text evidence="2">The sequence shown here is derived from an EMBL/GenBank/DDBJ whole genome shotgun (WGS) entry which is preliminary data.</text>
</comment>
<sequence>MFLKIDSFIGSYLPDQFAFNASKLLNDKIVQNFTGTAEGGPNWVEYLTGCAVENGQYVPANCPVQLWDFAFAGASVSQQFLPLHHNYTVPLVNQTQQYLTYADSVLTRAPIRLNKRKSLVAIWIGINDVNDSLASKPNGTSYEDFWDAELSAVFTQSVTPLLNAGFKNFLFVNLPPLDRTPSNQKTTTPYPSKSQVDTWGSILAEKAAAFEQENAGVTALLYDANTFLNGVMDNPDGYGVTNTTSYCPGYNQADVLTNPGNYGCAPLDEYFWYNTGHI</sequence>
<name>A0ABR2VF88_9PEZI</name>
<dbReference type="CDD" id="cd01846">
    <property type="entry name" value="fatty_acyltransferase_like"/>
    <property type="match status" value="1"/>
</dbReference>
<dbReference type="InterPro" id="IPR036514">
    <property type="entry name" value="SGNH_hydro_sf"/>
</dbReference>
<gene>
    <name evidence="2" type="ORF">SUNI508_02944</name>
</gene>
<proteinExistence type="predicted"/>
<dbReference type="Proteomes" id="UP001408356">
    <property type="component" value="Unassembled WGS sequence"/>
</dbReference>
<keyword evidence="1" id="KW-0378">Hydrolase</keyword>
<dbReference type="PANTHER" id="PTHR45648">
    <property type="entry name" value="GDSL LIPASE/ACYLHYDROLASE FAMILY PROTEIN (AFU_ORTHOLOGUE AFUA_4G14700)"/>
    <property type="match status" value="1"/>
</dbReference>
<dbReference type="Gene3D" id="3.40.50.1110">
    <property type="entry name" value="SGNH hydrolase"/>
    <property type="match status" value="1"/>
</dbReference>
<evidence type="ECO:0000256" key="1">
    <source>
        <dbReference type="ARBA" id="ARBA00022801"/>
    </source>
</evidence>
<dbReference type="InterPro" id="IPR051058">
    <property type="entry name" value="GDSL_Est/Lipase"/>
</dbReference>
<accession>A0ABR2VF88</accession>
<protein>
    <submittedName>
        <fullName evidence="2">Lysophospholipase A</fullName>
    </submittedName>
</protein>
<dbReference type="SUPFAM" id="SSF52266">
    <property type="entry name" value="SGNH hydrolase"/>
    <property type="match status" value="1"/>
</dbReference>
<evidence type="ECO:0000313" key="3">
    <source>
        <dbReference type="Proteomes" id="UP001408356"/>
    </source>
</evidence>
<organism evidence="2 3">
    <name type="scientific">Seiridium unicorne</name>
    <dbReference type="NCBI Taxonomy" id="138068"/>
    <lineage>
        <taxon>Eukaryota</taxon>
        <taxon>Fungi</taxon>
        <taxon>Dikarya</taxon>
        <taxon>Ascomycota</taxon>
        <taxon>Pezizomycotina</taxon>
        <taxon>Sordariomycetes</taxon>
        <taxon>Xylariomycetidae</taxon>
        <taxon>Amphisphaeriales</taxon>
        <taxon>Sporocadaceae</taxon>
        <taxon>Seiridium</taxon>
    </lineage>
</organism>
<keyword evidence="3" id="KW-1185">Reference proteome</keyword>
<dbReference type="EMBL" id="JARVKF010000013">
    <property type="protein sequence ID" value="KAK9425583.1"/>
    <property type="molecule type" value="Genomic_DNA"/>
</dbReference>
<evidence type="ECO:0000313" key="2">
    <source>
        <dbReference type="EMBL" id="KAK9425583.1"/>
    </source>
</evidence>
<reference evidence="2 3" key="1">
    <citation type="journal article" date="2024" name="J. Plant Pathol.">
        <title>Sequence and assembly of the genome of Seiridium unicorne, isolate CBS 538.82, causal agent of cypress canker disease.</title>
        <authorList>
            <person name="Scali E."/>
            <person name="Rocca G.D."/>
            <person name="Danti R."/>
            <person name="Garbelotto M."/>
            <person name="Barberini S."/>
            <person name="Baroncelli R."/>
            <person name="Emiliani G."/>
        </authorList>
    </citation>
    <scope>NUCLEOTIDE SEQUENCE [LARGE SCALE GENOMIC DNA]</scope>
    <source>
        <strain evidence="2 3">BM-138-508</strain>
    </source>
</reference>
<dbReference type="Pfam" id="PF00657">
    <property type="entry name" value="Lipase_GDSL"/>
    <property type="match status" value="1"/>
</dbReference>
<dbReference type="PANTHER" id="PTHR45648:SF85">
    <property type="entry name" value="A, PUTATIVE (AFU_ORTHOLOGUE AFUA_2G10760)-RELATED"/>
    <property type="match status" value="1"/>
</dbReference>
<dbReference type="InterPro" id="IPR001087">
    <property type="entry name" value="GDSL"/>
</dbReference>